<dbReference type="EC" id="2.7.11.1" evidence="8"/>
<protein>
    <submittedName>
        <fullName evidence="8">Serine/threonine-protein kinase PknB</fullName>
        <ecNumber evidence="8">2.7.11.1</ecNumber>
    </submittedName>
</protein>
<dbReference type="InterPro" id="IPR000719">
    <property type="entry name" value="Prot_kinase_dom"/>
</dbReference>
<evidence type="ECO:0000256" key="2">
    <source>
        <dbReference type="ARBA" id="ARBA00022741"/>
    </source>
</evidence>
<keyword evidence="3 8" id="KW-0418">Kinase</keyword>
<dbReference type="Proteomes" id="UP000320672">
    <property type="component" value="Chromosome"/>
</dbReference>
<dbReference type="KEGG" id="rml:FF011L_20940"/>
<dbReference type="Gene3D" id="3.30.450.20">
    <property type="entry name" value="PAS domain"/>
    <property type="match status" value="1"/>
</dbReference>
<sequence>MLQPLPMVASVCVLLSLVFAVWVGSLVKRSSYRNSEVAMSAIRDASAGAVEIWLEEEQAIARAMAKELETHTSVLAHLSQPSAAGRVLLEANSATERLNEMHSSLPSASQHLGWFVLDRSELVVFSSEETDAGVSVQLSDFAWKNANERHTGVSLPFSLPWTCGEESSGVIIRQGDAVMAATAPLQAEGRVVGLLALVFDPCARFSEVLAISQAGQTGETFAFDRQGVLISRVRNTQQLREAGLLPHDANVRCALNVTLADPGVNLVKGGQAALPRNQQSLTKMAESATRGGTGADGMGYHDYRGVSVVGAWTWLEKFQFGIATKMDVEEAHKPLRQLNLAFLSLVGLLATVGGGFLGLTLFNYHLQQKADAAAHRLRRLGNYELLEEIGTGGMGTVYRGRHQLLRRPVAVKVLEASGADPKSIRRFEREVQRTSELKHPNTIQVYDYGHTADSTFFYVMELVEGVDLTQLVETFGPQSPGRVISILKQVCGSLAEAHDHGLVHRDIKPGNLLLSAPAGIFDFLKVVDFGLVKETLPVSSHAVTRVESLTGTPLYMSPEAIRDASGVDGRSDIYSLGAVGYYLLTGSPLFDAKVAVDICMLQVGSDPMLPSERLGKPLPADLERLLMKCLEKKMADRPQTIREVVAQLTACESASSWTDAEAAEWWVNVYDEGLVHRGPVASLLSRGGSKSILVPGKSNAANG</sequence>
<dbReference type="Gene3D" id="3.30.200.20">
    <property type="entry name" value="Phosphorylase Kinase, domain 1"/>
    <property type="match status" value="1"/>
</dbReference>
<keyword evidence="6" id="KW-0472">Membrane</keyword>
<name>A0A517MEM1_9BACT</name>
<dbReference type="Gene3D" id="1.10.510.10">
    <property type="entry name" value="Transferase(Phosphotransferase) domain 1"/>
    <property type="match status" value="1"/>
</dbReference>
<dbReference type="AlphaFoldDB" id="A0A517MEM1"/>
<keyword evidence="6" id="KW-1133">Transmembrane helix</keyword>
<dbReference type="InterPro" id="IPR008271">
    <property type="entry name" value="Ser/Thr_kinase_AS"/>
</dbReference>
<evidence type="ECO:0000256" key="3">
    <source>
        <dbReference type="ARBA" id="ARBA00022777"/>
    </source>
</evidence>
<dbReference type="PANTHER" id="PTHR43289:SF6">
    <property type="entry name" value="SERINE_THREONINE-PROTEIN KINASE NEKL-3"/>
    <property type="match status" value="1"/>
</dbReference>
<evidence type="ECO:0000313" key="9">
    <source>
        <dbReference type="Proteomes" id="UP000320672"/>
    </source>
</evidence>
<dbReference type="RefSeq" id="WP_145351515.1">
    <property type="nucleotide sequence ID" value="NZ_CP036262.1"/>
</dbReference>
<dbReference type="PANTHER" id="PTHR43289">
    <property type="entry name" value="MITOGEN-ACTIVATED PROTEIN KINASE KINASE KINASE 20-RELATED"/>
    <property type="match status" value="1"/>
</dbReference>
<organism evidence="8 9">
    <name type="scientific">Roseimaritima multifibrata</name>
    <dbReference type="NCBI Taxonomy" id="1930274"/>
    <lineage>
        <taxon>Bacteria</taxon>
        <taxon>Pseudomonadati</taxon>
        <taxon>Planctomycetota</taxon>
        <taxon>Planctomycetia</taxon>
        <taxon>Pirellulales</taxon>
        <taxon>Pirellulaceae</taxon>
        <taxon>Roseimaritima</taxon>
    </lineage>
</organism>
<reference evidence="8 9" key="1">
    <citation type="submission" date="2019-02" db="EMBL/GenBank/DDBJ databases">
        <title>Deep-cultivation of Planctomycetes and their phenomic and genomic characterization uncovers novel biology.</title>
        <authorList>
            <person name="Wiegand S."/>
            <person name="Jogler M."/>
            <person name="Boedeker C."/>
            <person name="Pinto D."/>
            <person name="Vollmers J."/>
            <person name="Rivas-Marin E."/>
            <person name="Kohn T."/>
            <person name="Peeters S.H."/>
            <person name="Heuer A."/>
            <person name="Rast P."/>
            <person name="Oberbeckmann S."/>
            <person name="Bunk B."/>
            <person name="Jeske O."/>
            <person name="Meyerdierks A."/>
            <person name="Storesund J.E."/>
            <person name="Kallscheuer N."/>
            <person name="Luecker S."/>
            <person name="Lage O.M."/>
            <person name="Pohl T."/>
            <person name="Merkel B.J."/>
            <person name="Hornburger P."/>
            <person name="Mueller R.-W."/>
            <person name="Bruemmer F."/>
            <person name="Labrenz M."/>
            <person name="Spormann A.M."/>
            <person name="Op den Camp H."/>
            <person name="Overmann J."/>
            <person name="Amann R."/>
            <person name="Jetten M.S.M."/>
            <person name="Mascher T."/>
            <person name="Medema M.H."/>
            <person name="Devos D.P."/>
            <person name="Kaster A.-K."/>
            <person name="Ovreas L."/>
            <person name="Rohde M."/>
            <person name="Galperin M.Y."/>
            <person name="Jogler C."/>
        </authorList>
    </citation>
    <scope>NUCLEOTIDE SEQUENCE [LARGE SCALE GENOMIC DNA]</scope>
    <source>
        <strain evidence="8 9">FF011L</strain>
    </source>
</reference>
<evidence type="ECO:0000259" key="7">
    <source>
        <dbReference type="PROSITE" id="PS50011"/>
    </source>
</evidence>
<keyword evidence="9" id="KW-1185">Reference proteome</keyword>
<dbReference type="PROSITE" id="PS00108">
    <property type="entry name" value="PROTEIN_KINASE_ST"/>
    <property type="match status" value="1"/>
</dbReference>
<keyword evidence="1 8" id="KW-0808">Transferase</keyword>
<feature type="domain" description="Protein kinase" evidence="7">
    <location>
        <begin position="383"/>
        <end position="649"/>
    </location>
</feature>
<gene>
    <name evidence="8" type="primary">pknB_5</name>
    <name evidence="8" type="ORF">FF011L_20940</name>
</gene>
<dbReference type="GO" id="GO:0004674">
    <property type="term" value="F:protein serine/threonine kinase activity"/>
    <property type="evidence" value="ECO:0007669"/>
    <property type="project" value="UniProtKB-EC"/>
</dbReference>
<keyword evidence="4 5" id="KW-0067">ATP-binding</keyword>
<evidence type="ECO:0000256" key="1">
    <source>
        <dbReference type="ARBA" id="ARBA00022679"/>
    </source>
</evidence>
<evidence type="ECO:0000256" key="5">
    <source>
        <dbReference type="PROSITE-ProRule" id="PRU10141"/>
    </source>
</evidence>
<proteinExistence type="predicted"/>
<evidence type="ECO:0000256" key="4">
    <source>
        <dbReference type="ARBA" id="ARBA00022840"/>
    </source>
</evidence>
<evidence type="ECO:0000256" key="6">
    <source>
        <dbReference type="SAM" id="Phobius"/>
    </source>
</evidence>
<dbReference type="CDD" id="cd14014">
    <property type="entry name" value="STKc_PknB_like"/>
    <property type="match status" value="1"/>
</dbReference>
<dbReference type="PROSITE" id="PS50011">
    <property type="entry name" value="PROTEIN_KINASE_DOM"/>
    <property type="match status" value="1"/>
</dbReference>
<keyword evidence="6" id="KW-0812">Transmembrane</keyword>
<evidence type="ECO:0000313" key="8">
    <source>
        <dbReference type="EMBL" id="QDS93331.1"/>
    </source>
</evidence>
<feature type="transmembrane region" description="Helical" evidence="6">
    <location>
        <begin position="6"/>
        <end position="27"/>
    </location>
</feature>
<feature type="binding site" evidence="5">
    <location>
        <position position="412"/>
    </location>
    <ligand>
        <name>ATP</name>
        <dbReference type="ChEBI" id="CHEBI:30616"/>
    </ligand>
</feature>
<dbReference type="GO" id="GO:0005524">
    <property type="term" value="F:ATP binding"/>
    <property type="evidence" value="ECO:0007669"/>
    <property type="project" value="UniProtKB-UniRule"/>
</dbReference>
<dbReference type="EMBL" id="CP036262">
    <property type="protein sequence ID" value="QDS93331.1"/>
    <property type="molecule type" value="Genomic_DNA"/>
</dbReference>
<dbReference type="InterPro" id="IPR011009">
    <property type="entry name" value="Kinase-like_dom_sf"/>
</dbReference>
<accession>A0A517MEM1</accession>
<dbReference type="InterPro" id="IPR017441">
    <property type="entry name" value="Protein_kinase_ATP_BS"/>
</dbReference>
<dbReference type="SUPFAM" id="SSF56112">
    <property type="entry name" value="Protein kinase-like (PK-like)"/>
    <property type="match status" value="1"/>
</dbReference>
<dbReference type="SMART" id="SM00220">
    <property type="entry name" value="S_TKc"/>
    <property type="match status" value="1"/>
</dbReference>
<dbReference type="PROSITE" id="PS00107">
    <property type="entry name" value="PROTEIN_KINASE_ATP"/>
    <property type="match status" value="1"/>
</dbReference>
<keyword evidence="2 5" id="KW-0547">Nucleotide-binding</keyword>
<dbReference type="Pfam" id="PF00069">
    <property type="entry name" value="Pkinase"/>
    <property type="match status" value="1"/>
</dbReference>
<feature type="transmembrane region" description="Helical" evidence="6">
    <location>
        <begin position="340"/>
        <end position="362"/>
    </location>
</feature>
<dbReference type="OrthoDB" id="6111975at2"/>